<organism evidence="2 3">
    <name type="scientific">Terriglobus roseus</name>
    <dbReference type="NCBI Taxonomy" id="392734"/>
    <lineage>
        <taxon>Bacteria</taxon>
        <taxon>Pseudomonadati</taxon>
        <taxon>Acidobacteriota</taxon>
        <taxon>Terriglobia</taxon>
        <taxon>Terriglobales</taxon>
        <taxon>Acidobacteriaceae</taxon>
        <taxon>Terriglobus</taxon>
    </lineage>
</organism>
<dbReference type="EMBL" id="LT629690">
    <property type="protein sequence ID" value="SDF67152.1"/>
    <property type="molecule type" value="Genomic_DNA"/>
</dbReference>
<keyword evidence="3" id="KW-1185">Reference proteome</keyword>
<dbReference type="Proteomes" id="UP000182427">
    <property type="component" value="Chromosome I"/>
</dbReference>
<feature type="signal peptide" evidence="1">
    <location>
        <begin position="1"/>
        <end position="19"/>
    </location>
</feature>
<name>A0A1G7MZL1_9BACT</name>
<proteinExistence type="predicted"/>
<feature type="chain" id="PRO_5009242004" evidence="1">
    <location>
        <begin position="20"/>
        <end position="385"/>
    </location>
</feature>
<keyword evidence="1" id="KW-0732">Signal</keyword>
<evidence type="ECO:0000313" key="2">
    <source>
        <dbReference type="EMBL" id="SDF67152.1"/>
    </source>
</evidence>
<accession>A0A1G7MZL1</accession>
<sequence length="385" mass="42261">MKISVALVCYLFSCLLASAQTNVSNANSPAIIKAGENFSFSIDVAKSYNVGANVDGNFISEDLSKDPGNSIRRQFHCSGTIPIGLKHSTLICTLPRDLIAGTYKFGGNLGVSRLGYTNQLPLTVPEITIQVLAEDSIDPEAANTGQIILQLTQAQILRSRAGNLQNVLNDLTTSTFGKGADTSSMRDVLIRALREAGEQLRQARVGFESIHADPNVSSVVMFDDFHRHYQAALVELRAPQLSTMVEDHPRLFQVSFIQKRPSTSDNVEVKDKKSKFSHSIALIASGVVELIGQNIAAFNKAAETATDVFQLDLRSSPSDARIFYVRIGEEEQEYTRHTDVEKASFPFAKWTFIFRKDGCQQTVTTPNLYVEVHPSLSVTLNCAGR</sequence>
<evidence type="ECO:0000256" key="1">
    <source>
        <dbReference type="SAM" id="SignalP"/>
    </source>
</evidence>
<dbReference type="RefSeq" id="WP_083345814.1">
    <property type="nucleotide sequence ID" value="NZ_LT629690.1"/>
</dbReference>
<evidence type="ECO:0000313" key="3">
    <source>
        <dbReference type="Proteomes" id="UP000182427"/>
    </source>
</evidence>
<reference evidence="2 3" key="1">
    <citation type="submission" date="2016-10" db="EMBL/GenBank/DDBJ databases">
        <authorList>
            <person name="de Groot N.N."/>
        </authorList>
    </citation>
    <scope>NUCLEOTIDE SEQUENCE [LARGE SCALE GENOMIC DNA]</scope>
    <source>
        <strain evidence="2 3">GAS232</strain>
    </source>
</reference>
<protein>
    <submittedName>
        <fullName evidence="2">Uncharacterized protein</fullName>
    </submittedName>
</protein>
<gene>
    <name evidence="2" type="ORF">SAMN05444167_2956</name>
</gene>
<dbReference type="AlphaFoldDB" id="A0A1G7MZL1"/>